<dbReference type="EMBL" id="PQWO01000004">
    <property type="protein sequence ID" value="PZD74065.1"/>
    <property type="molecule type" value="Genomic_DNA"/>
</dbReference>
<accession>A0A2W1JS61</accession>
<sequence length="34" mass="3805">MHICLYVLDEDIAPNPIFLVVQSTFLVVQSTLGE</sequence>
<evidence type="ECO:0000313" key="2">
    <source>
        <dbReference type="Proteomes" id="UP000248857"/>
    </source>
</evidence>
<dbReference type="Proteomes" id="UP000248857">
    <property type="component" value="Unassembled WGS sequence"/>
</dbReference>
<reference evidence="1 2" key="1">
    <citation type="journal article" date="2018" name="Sci. Rep.">
        <title>A novel species of the marine cyanobacterium Acaryochloris with a unique pigment content and lifestyle.</title>
        <authorList>
            <person name="Partensky F."/>
            <person name="Six C."/>
            <person name="Ratin M."/>
            <person name="Garczarek L."/>
            <person name="Vaulot D."/>
            <person name="Probert I."/>
            <person name="Calteau A."/>
            <person name="Gourvil P."/>
            <person name="Marie D."/>
            <person name="Grebert T."/>
            <person name="Bouchier C."/>
            <person name="Le Panse S."/>
            <person name="Gachenot M."/>
            <person name="Rodriguez F."/>
            <person name="Garrido J.L."/>
        </authorList>
    </citation>
    <scope>NUCLEOTIDE SEQUENCE [LARGE SCALE GENOMIC DNA]</scope>
    <source>
        <strain evidence="1 2">RCC1774</strain>
    </source>
</reference>
<keyword evidence="2" id="KW-1185">Reference proteome</keyword>
<organism evidence="1 2">
    <name type="scientific">Acaryochloris thomasi RCC1774</name>
    <dbReference type="NCBI Taxonomy" id="1764569"/>
    <lineage>
        <taxon>Bacteria</taxon>
        <taxon>Bacillati</taxon>
        <taxon>Cyanobacteriota</taxon>
        <taxon>Cyanophyceae</taxon>
        <taxon>Acaryochloridales</taxon>
        <taxon>Acaryochloridaceae</taxon>
        <taxon>Acaryochloris</taxon>
        <taxon>Acaryochloris thomasi</taxon>
    </lineage>
</organism>
<dbReference type="AlphaFoldDB" id="A0A2W1JS61"/>
<gene>
    <name evidence="1" type="ORF">C1752_01744</name>
</gene>
<name>A0A2W1JS61_9CYAN</name>
<comment type="caution">
    <text evidence="1">The sequence shown here is derived from an EMBL/GenBank/DDBJ whole genome shotgun (WGS) entry which is preliminary data.</text>
</comment>
<proteinExistence type="predicted"/>
<evidence type="ECO:0000313" key="1">
    <source>
        <dbReference type="EMBL" id="PZD74065.1"/>
    </source>
</evidence>
<protein>
    <submittedName>
        <fullName evidence="1">Uncharacterized protein</fullName>
    </submittedName>
</protein>